<evidence type="ECO:0000256" key="19">
    <source>
        <dbReference type="PIRNR" id="PIRNR017184"/>
    </source>
</evidence>
<sequence>MQRIRPDQAHALHSVASTRALERRWLAALPPHTLMQRAGLAAARLAQAIAPHAAQIWVACGAGNNGGDGLEAAAQLKGLGYPVSASWLGQPKQASTDTLNSLHRALAAGVPLLAQPPTLQAGDLAIDALLGIGLQPSPARDPAHDSDPRLSAWIQHLNDSPATVLALDLPSGLSADQGVPVLASGQVRAQHTLSLLSLKPGLFTAQGRDLCGQVWLDGLDLPAHEQPADAWLSSPPQAPRRTHSSHKGSFGDVLVLGGESLSRRGLGMTGAALLAARAALHAGAGRVLVALLDEADHALTLDPLQPELMLRRPEAMTLTQATVVCGCGGGEAVRAWLPRVLSEAPQLVLDADALNHIAAEADLQAQLQARASRHLPTVLTPHPLEAARLLGQDTTTVQSDRQHAAQTLAQRFGVVVVLKGSGTVVAAPGQTPRINPTGNARLASGGTGDVLAGLLGALWAAQPDAHTTLAGFLAACSAVYLHGQVADHWEGTHSLTASRLAAALRPINTGF</sequence>
<dbReference type="HAMAP" id="MF_01965">
    <property type="entry name" value="NADHX_dehydratase"/>
    <property type="match status" value="1"/>
</dbReference>
<dbReference type="Pfam" id="PF01256">
    <property type="entry name" value="Carb_kinase"/>
    <property type="match status" value="1"/>
</dbReference>
<comment type="caution">
    <text evidence="18">Lacks conserved residue(s) required for the propagation of feature annotation.</text>
</comment>
<accession>A0ABT5MC21</accession>
<evidence type="ECO:0000256" key="3">
    <source>
        <dbReference type="ARBA" id="ARBA00006001"/>
    </source>
</evidence>
<dbReference type="Pfam" id="PF03853">
    <property type="entry name" value="YjeF_N"/>
    <property type="match status" value="1"/>
</dbReference>
<evidence type="ECO:0000313" key="23">
    <source>
        <dbReference type="EMBL" id="MDD0814119.1"/>
    </source>
</evidence>
<comment type="caution">
    <text evidence="23">The sequence shown here is derived from an EMBL/GenBank/DDBJ whole genome shotgun (WGS) entry which is preliminary data.</text>
</comment>
<evidence type="ECO:0000313" key="24">
    <source>
        <dbReference type="Proteomes" id="UP001528672"/>
    </source>
</evidence>
<feature type="domain" description="YjeF N-terminal" evidence="22">
    <location>
        <begin position="18"/>
        <end position="227"/>
    </location>
</feature>
<dbReference type="NCBIfam" id="TIGR00197">
    <property type="entry name" value="yjeF_nterm"/>
    <property type="match status" value="1"/>
</dbReference>
<feature type="binding site" evidence="17">
    <location>
        <begin position="419"/>
        <end position="423"/>
    </location>
    <ligand>
        <name>AMP</name>
        <dbReference type="ChEBI" id="CHEBI:456215"/>
    </ligand>
</feature>
<dbReference type="CDD" id="cd01171">
    <property type="entry name" value="YXKO-related"/>
    <property type="match status" value="1"/>
</dbReference>
<evidence type="ECO:0000256" key="17">
    <source>
        <dbReference type="HAMAP-Rule" id="MF_01965"/>
    </source>
</evidence>
<dbReference type="NCBIfam" id="TIGR00196">
    <property type="entry name" value="yjeF_cterm"/>
    <property type="match status" value="1"/>
</dbReference>
<feature type="binding site" evidence="18">
    <location>
        <position position="168"/>
    </location>
    <ligand>
        <name>(6S)-NADPHX</name>
        <dbReference type="ChEBI" id="CHEBI:64076"/>
    </ligand>
</feature>
<gene>
    <name evidence="18" type="primary">nnrE</name>
    <name evidence="17" type="synonym">nnrD</name>
    <name evidence="23" type="ORF">PSQ39_05695</name>
</gene>
<evidence type="ECO:0000256" key="6">
    <source>
        <dbReference type="ARBA" id="ARBA00022741"/>
    </source>
</evidence>
<evidence type="ECO:0000256" key="20">
    <source>
        <dbReference type="SAM" id="MobiDB-lite"/>
    </source>
</evidence>
<evidence type="ECO:0000256" key="13">
    <source>
        <dbReference type="ARBA" id="ARBA00023268"/>
    </source>
</evidence>
<evidence type="ECO:0000256" key="1">
    <source>
        <dbReference type="ARBA" id="ARBA00000013"/>
    </source>
</evidence>
<dbReference type="SUPFAM" id="SSF53613">
    <property type="entry name" value="Ribokinase-like"/>
    <property type="match status" value="1"/>
</dbReference>
<reference evidence="23 24" key="1">
    <citation type="submission" date="2023-02" db="EMBL/GenBank/DDBJ databases">
        <title>Bacterial whole genome sequence for Curvibacter sp. HBC28.</title>
        <authorList>
            <person name="Le V."/>
            <person name="Ko S.-R."/>
            <person name="Ahn C.-Y."/>
            <person name="Oh H.-M."/>
        </authorList>
    </citation>
    <scope>NUCLEOTIDE SEQUENCE [LARGE SCALE GENOMIC DNA]</scope>
    <source>
        <strain evidence="23 24">HBC28</strain>
    </source>
</reference>
<comment type="catalytic activity">
    <reaction evidence="1 18 19">
        <text>(6R)-NADHX = (6S)-NADHX</text>
        <dbReference type="Rhea" id="RHEA:32215"/>
        <dbReference type="ChEBI" id="CHEBI:64074"/>
        <dbReference type="ChEBI" id="CHEBI:64075"/>
        <dbReference type="EC" id="5.1.99.6"/>
    </reaction>
</comment>
<feature type="binding site" evidence="17">
    <location>
        <position position="328"/>
    </location>
    <ligand>
        <name>(6S)-NADPHX</name>
        <dbReference type="ChEBI" id="CHEBI:64076"/>
    </ligand>
</feature>
<comment type="similarity">
    <text evidence="17">Belongs to the NnrD/CARKD family.</text>
</comment>
<dbReference type="PIRSF" id="PIRSF017184">
    <property type="entry name" value="Nnr"/>
    <property type="match status" value="1"/>
</dbReference>
<comment type="subunit">
    <text evidence="17">Homotetramer.</text>
</comment>
<dbReference type="Proteomes" id="UP001528672">
    <property type="component" value="Unassembled WGS sequence"/>
</dbReference>
<dbReference type="HAMAP" id="MF_01966">
    <property type="entry name" value="NADHX_epimerase"/>
    <property type="match status" value="1"/>
</dbReference>
<keyword evidence="12 17" id="KW-0456">Lyase</keyword>
<comment type="catalytic activity">
    <reaction evidence="15 17 19">
        <text>(6S)-NADHX + ADP = AMP + phosphate + NADH + H(+)</text>
        <dbReference type="Rhea" id="RHEA:32223"/>
        <dbReference type="ChEBI" id="CHEBI:15378"/>
        <dbReference type="ChEBI" id="CHEBI:43474"/>
        <dbReference type="ChEBI" id="CHEBI:57945"/>
        <dbReference type="ChEBI" id="CHEBI:64074"/>
        <dbReference type="ChEBI" id="CHEBI:456215"/>
        <dbReference type="ChEBI" id="CHEBI:456216"/>
        <dbReference type="EC" id="4.2.1.136"/>
    </reaction>
</comment>
<keyword evidence="9 18" id="KW-0630">Potassium</keyword>
<evidence type="ECO:0000256" key="5">
    <source>
        <dbReference type="ARBA" id="ARBA00022723"/>
    </source>
</evidence>
<keyword evidence="8 17" id="KW-0521">NADP</keyword>
<dbReference type="Gene3D" id="3.40.1190.20">
    <property type="match status" value="1"/>
</dbReference>
<evidence type="ECO:0000256" key="12">
    <source>
        <dbReference type="ARBA" id="ARBA00023239"/>
    </source>
</evidence>
<dbReference type="PROSITE" id="PS01050">
    <property type="entry name" value="YJEF_C_2"/>
    <property type="match status" value="1"/>
</dbReference>
<keyword evidence="5 18" id="KW-0479">Metal-binding</keyword>
<dbReference type="InterPro" id="IPR017953">
    <property type="entry name" value="Carbohydrate_kinase_pred_CS"/>
</dbReference>
<comment type="cofactor">
    <cofactor evidence="18 19">
        <name>K(+)</name>
        <dbReference type="ChEBI" id="CHEBI:29103"/>
    </cofactor>
    <text evidence="18 19">Binds 1 potassium ion per subunit.</text>
</comment>
<feature type="binding site" evidence="17">
    <location>
        <position position="382"/>
    </location>
    <ligand>
        <name>(6S)-NADPHX</name>
        <dbReference type="ChEBI" id="CHEBI:64076"/>
    </ligand>
</feature>
<evidence type="ECO:0000256" key="7">
    <source>
        <dbReference type="ARBA" id="ARBA00022840"/>
    </source>
</evidence>
<dbReference type="PANTHER" id="PTHR12592:SF0">
    <property type="entry name" value="ATP-DEPENDENT (S)-NAD(P)H-HYDRATE DEHYDRATASE"/>
    <property type="match status" value="1"/>
</dbReference>
<name>A0ABT5MC21_9BURK</name>
<dbReference type="InterPro" id="IPR036652">
    <property type="entry name" value="YjeF_N_dom_sf"/>
</dbReference>
<feature type="binding site" evidence="17">
    <location>
        <position position="449"/>
    </location>
    <ligand>
        <name>(6S)-NADPHX</name>
        <dbReference type="ChEBI" id="CHEBI:64076"/>
    </ligand>
</feature>
<evidence type="ECO:0000256" key="4">
    <source>
        <dbReference type="ARBA" id="ARBA00009524"/>
    </source>
</evidence>
<dbReference type="EMBL" id="JAQSIO010000002">
    <property type="protein sequence ID" value="MDD0814119.1"/>
    <property type="molecule type" value="Genomic_DNA"/>
</dbReference>
<feature type="domain" description="YjeF C-terminal" evidence="21">
    <location>
        <begin position="230"/>
        <end position="511"/>
    </location>
</feature>
<organism evidence="23 24">
    <name type="scientific">Curvibacter microcysteis</name>
    <dbReference type="NCBI Taxonomy" id="3026419"/>
    <lineage>
        <taxon>Bacteria</taxon>
        <taxon>Pseudomonadati</taxon>
        <taxon>Pseudomonadota</taxon>
        <taxon>Betaproteobacteria</taxon>
        <taxon>Burkholderiales</taxon>
        <taxon>Comamonadaceae</taxon>
        <taxon>Curvibacter</taxon>
    </lineage>
</organism>
<proteinExistence type="inferred from homology"/>
<dbReference type="InterPro" id="IPR029056">
    <property type="entry name" value="Ribokinase-like"/>
</dbReference>
<dbReference type="EC" id="4.2.1.136" evidence="19"/>
<keyword evidence="13" id="KW-0511">Multifunctional enzyme</keyword>
<comment type="catalytic activity">
    <reaction evidence="16 17 19">
        <text>(6S)-NADPHX + ADP = AMP + phosphate + NADPH + H(+)</text>
        <dbReference type="Rhea" id="RHEA:32235"/>
        <dbReference type="ChEBI" id="CHEBI:15378"/>
        <dbReference type="ChEBI" id="CHEBI:43474"/>
        <dbReference type="ChEBI" id="CHEBI:57783"/>
        <dbReference type="ChEBI" id="CHEBI:64076"/>
        <dbReference type="ChEBI" id="CHEBI:456215"/>
        <dbReference type="ChEBI" id="CHEBI:456216"/>
        <dbReference type="EC" id="4.2.1.136"/>
    </reaction>
</comment>
<comment type="cofactor">
    <cofactor evidence="17">
        <name>Mg(2+)</name>
        <dbReference type="ChEBI" id="CHEBI:18420"/>
    </cofactor>
</comment>
<evidence type="ECO:0000259" key="21">
    <source>
        <dbReference type="PROSITE" id="PS51383"/>
    </source>
</evidence>
<dbReference type="InterPro" id="IPR030677">
    <property type="entry name" value="Nnr"/>
</dbReference>
<dbReference type="SUPFAM" id="SSF64153">
    <property type="entry name" value="YjeF N-terminal domain-like"/>
    <property type="match status" value="1"/>
</dbReference>
<keyword evidence="6 17" id="KW-0547">Nucleotide-binding</keyword>
<feature type="binding site" evidence="17">
    <location>
        <position position="448"/>
    </location>
    <ligand>
        <name>AMP</name>
        <dbReference type="ChEBI" id="CHEBI:456215"/>
    </ligand>
</feature>
<evidence type="ECO:0000259" key="22">
    <source>
        <dbReference type="PROSITE" id="PS51385"/>
    </source>
</evidence>
<keyword evidence="24" id="KW-1185">Reference proteome</keyword>
<evidence type="ECO:0000256" key="16">
    <source>
        <dbReference type="ARBA" id="ARBA00049209"/>
    </source>
</evidence>
<dbReference type="InterPro" id="IPR000631">
    <property type="entry name" value="CARKD"/>
</dbReference>
<feature type="binding site" evidence="18">
    <location>
        <position position="127"/>
    </location>
    <ligand>
        <name>K(+)</name>
        <dbReference type="ChEBI" id="CHEBI:29103"/>
    </ligand>
</feature>
<evidence type="ECO:0000256" key="2">
    <source>
        <dbReference type="ARBA" id="ARBA00000909"/>
    </source>
</evidence>
<keyword evidence="11 18" id="KW-0413">Isomerase</keyword>
<comment type="function">
    <text evidence="18">Catalyzes the epimerization of the S- and R-forms of NAD(P)HX, a damaged form of NAD(P)H that is a result of enzymatic or heat-dependent hydration. This is a prerequisite for the S-specific NAD(P)H-hydrate dehydratase to allow the repair of both epimers of NAD(P)HX.</text>
</comment>
<feature type="binding site" evidence="18">
    <location>
        <begin position="64"/>
        <end position="68"/>
    </location>
    <ligand>
        <name>(6S)-NADPHX</name>
        <dbReference type="ChEBI" id="CHEBI:64076"/>
    </ligand>
</feature>
<dbReference type="Gene3D" id="3.40.50.10260">
    <property type="entry name" value="YjeF N-terminal domain"/>
    <property type="match status" value="1"/>
</dbReference>
<comment type="similarity">
    <text evidence="4 19">In the C-terminal section; belongs to the NnrD/CARKD family.</text>
</comment>
<feature type="binding site" evidence="17">
    <location>
        <position position="271"/>
    </location>
    <ligand>
        <name>(6S)-NADPHX</name>
        <dbReference type="ChEBI" id="CHEBI:64076"/>
    </ligand>
</feature>
<dbReference type="RefSeq" id="WP_273925752.1">
    <property type="nucleotide sequence ID" value="NZ_JAQSIO010000002.1"/>
</dbReference>
<evidence type="ECO:0000256" key="9">
    <source>
        <dbReference type="ARBA" id="ARBA00022958"/>
    </source>
</evidence>
<comment type="similarity">
    <text evidence="18">Belongs to the NnrE/AIBP family.</text>
</comment>
<evidence type="ECO:0000256" key="11">
    <source>
        <dbReference type="ARBA" id="ARBA00023235"/>
    </source>
</evidence>
<evidence type="ECO:0000256" key="8">
    <source>
        <dbReference type="ARBA" id="ARBA00022857"/>
    </source>
</evidence>
<dbReference type="InterPro" id="IPR004443">
    <property type="entry name" value="YjeF_N_dom"/>
</dbReference>
<evidence type="ECO:0000256" key="15">
    <source>
        <dbReference type="ARBA" id="ARBA00048238"/>
    </source>
</evidence>
<dbReference type="PROSITE" id="PS51383">
    <property type="entry name" value="YJEF_C_3"/>
    <property type="match status" value="1"/>
</dbReference>
<dbReference type="EC" id="5.1.99.6" evidence="19"/>
<comment type="function">
    <text evidence="17">Catalyzes the dehydration of the S-form of NAD(P)HX at the expense of ADP, which is converted to AMP. Together with NAD(P)HX epimerase, which catalyzes the epimerization of the S- and R-forms, the enzyme allows the repair of both epimers of NAD(P)HX, a damaged form of NAD(P)H that is a result of enzymatic or heat-dependent hydration.</text>
</comment>
<evidence type="ECO:0000256" key="10">
    <source>
        <dbReference type="ARBA" id="ARBA00023027"/>
    </source>
</evidence>
<comment type="catalytic activity">
    <reaction evidence="2 18 19">
        <text>(6R)-NADPHX = (6S)-NADPHX</text>
        <dbReference type="Rhea" id="RHEA:32227"/>
        <dbReference type="ChEBI" id="CHEBI:64076"/>
        <dbReference type="ChEBI" id="CHEBI:64077"/>
        <dbReference type="EC" id="5.1.99.6"/>
    </reaction>
</comment>
<dbReference type="PROSITE" id="PS51385">
    <property type="entry name" value="YJEF_N"/>
    <property type="match status" value="1"/>
</dbReference>
<dbReference type="PANTHER" id="PTHR12592">
    <property type="entry name" value="ATP-DEPENDENT (S)-NAD(P)H-HYDRATE DEHYDRATASE FAMILY MEMBER"/>
    <property type="match status" value="1"/>
</dbReference>
<keyword evidence="7 17" id="KW-0067">ATP-binding</keyword>
<feature type="binding site" evidence="18">
    <location>
        <position position="171"/>
    </location>
    <ligand>
        <name>K(+)</name>
        <dbReference type="ChEBI" id="CHEBI:29103"/>
    </ligand>
</feature>
<evidence type="ECO:0000256" key="14">
    <source>
        <dbReference type="ARBA" id="ARBA00025153"/>
    </source>
</evidence>
<feature type="region of interest" description="Disordered" evidence="20">
    <location>
        <begin position="227"/>
        <end position="247"/>
    </location>
</feature>
<comment type="function">
    <text evidence="14 19">Bifunctional enzyme that catalyzes the epimerization of the S- and R-forms of NAD(P)HX and the dehydration of the S-form of NAD(P)HX at the expense of ADP, which is converted to AMP. This allows the repair of both epimers of NAD(P)HX, a damaged form of NAD(P)H that is a result of enzymatic or heat-dependent hydration.</text>
</comment>
<keyword evidence="10 17" id="KW-0520">NAD</keyword>
<feature type="binding site" evidence="18">
    <location>
        <position position="65"/>
    </location>
    <ligand>
        <name>K(+)</name>
        <dbReference type="ChEBI" id="CHEBI:29103"/>
    </ligand>
</feature>
<evidence type="ECO:0000256" key="18">
    <source>
        <dbReference type="HAMAP-Rule" id="MF_01966"/>
    </source>
</evidence>
<protein>
    <recommendedName>
        <fullName evidence="19">Bifunctional NAD(P)H-hydrate repair enzyme</fullName>
    </recommendedName>
    <alternativeName>
        <fullName evidence="19">Nicotinamide nucleotide repair protein</fullName>
    </alternativeName>
    <domain>
        <recommendedName>
            <fullName evidence="19">ADP-dependent (S)-NAD(P)H-hydrate dehydratase</fullName>
            <ecNumber evidence="19">4.2.1.136</ecNumber>
        </recommendedName>
        <alternativeName>
            <fullName evidence="19">ADP-dependent NAD(P)HX dehydratase</fullName>
        </alternativeName>
    </domain>
    <domain>
        <recommendedName>
            <fullName evidence="19">NAD(P)H-hydrate epimerase</fullName>
            <ecNumber evidence="19">5.1.99.6</ecNumber>
        </recommendedName>
    </domain>
</protein>
<comment type="similarity">
    <text evidence="3 19">In the N-terminal section; belongs to the NnrE/AIBP family.</text>
</comment>